<evidence type="ECO:0000313" key="3">
    <source>
        <dbReference type="Proteomes" id="UP000264541"/>
    </source>
</evidence>
<organism evidence="2 3">
    <name type="scientific">Peribacillus saganii</name>
    <dbReference type="NCBI Taxonomy" id="2303992"/>
    <lineage>
        <taxon>Bacteria</taxon>
        <taxon>Bacillati</taxon>
        <taxon>Bacillota</taxon>
        <taxon>Bacilli</taxon>
        <taxon>Bacillales</taxon>
        <taxon>Bacillaceae</taxon>
        <taxon>Peribacillus</taxon>
    </lineage>
</organism>
<dbReference type="RefSeq" id="WP_117325655.1">
    <property type="nucleotide sequence ID" value="NZ_QVTE01000013.1"/>
</dbReference>
<dbReference type="AlphaFoldDB" id="A0A372LS90"/>
<protein>
    <submittedName>
        <fullName evidence="2">Uncharacterized protein</fullName>
    </submittedName>
</protein>
<reference evidence="2 3" key="1">
    <citation type="submission" date="2018-08" db="EMBL/GenBank/DDBJ databases">
        <title>Bacillus chawlae sp. nov., Bacillus glennii sp. nov., and Bacillus saganii sp. nov. Isolated from the Vehicle Assembly Building at Kennedy Space Center where the Viking Spacecraft were Assembled.</title>
        <authorList>
            <person name="Seuylemezian A."/>
            <person name="Vaishampayan P."/>
        </authorList>
    </citation>
    <scope>NUCLEOTIDE SEQUENCE [LARGE SCALE GENOMIC DNA]</scope>
    <source>
        <strain evidence="2 3">V47-23a</strain>
    </source>
</reference>
<proteinExistence type="predicted"/>
<feature type="transmembrane region" description="Helical" evidence="1">
    <location>
        <begin position="6"/>
        <end position="26"/>
    </location>
</feature>
<accession>A0A372LS90</accession>
<keyword evidence="1" id="KW-1133">Transmembrane helix</keyword>
<keyword evidence="3" id="KW-1185">Reference proteome</keyword>
<comment type="caution">
    <text evidence="2">The sequence shown here is derived from an EMBL/GenBank/DDBJ whole genome shotgun (WGS) entry which is preliminary data.</text>
</comment>
<dbReference type="OrthoDB" id="2889385at2"/>
<sequence>MNALKAKAIILILLTAVLGTLVFMWLNGSGGSFEKELTILEKYYSPNPEEKALGIKTKEPANIHMSSEGPTCAMKFSNEQIFVLDCDKYLDYQIGDEVVISHQDGKVTEIRKKE</sequence>
<gene>
    <name evidence="2" type="ORF">D0469_05575</name>
</gene>
<dbReference type="Proteomes" id="UP000264541">
    <property type="component" value="Unassembled WGS sequence"/>
</dbReference>
<name>A0A372LS90_9BACI</name>
<keyword evidence="1" id="KW-0472">Membrane</keyword>
<dbReference type="EMBL" id="QVTE01000013">
    <property type="protein sequence ID" value="RFU70680.1"/>
    <property type="molecule type" value="Genomic_DNA"/>
</dbReference>
<keyword evidence="1" id="KW-0812">Transmembrane</keyword>
<evidence type="ECO:0000256" key="1">
    <source>
        <dbReference type="SAM" id="Phobius"/>
    </source>
</evidence>
<evidence type="ECO:0000313" key="2">
    <source>
        <dbReference type="EMBL" id="RFU70680.1"/>
    </source>
</evidence>